<evidence type="ECO:0000313" key="2">
    <source>
        <dbReference type="Proteomes" id="UP000261284"/>
    </source>
</evidence>
<dbReference type="SUPFAM" id="SSF53448">
    <property type="entry name" value="Nucleotide-diphospho-sugar transferases"/>
    <property type="match status" value="1"/>
</dbReference>
<accession>A0A3E1NRE4</accession>
<dbReference type="GO" id="GO:0016740">
    <property type="term" value="F:transferase activity"/>
    <property type="evidence" value="ECO:0007669"/>
    <property type="project" value="UniProtKB-KW"/>
</dbReference>
<dbReference type="InterPro" id="IPR018641">
    <property type="entry name" value="Trfase_1_rSAM/seldom-assoc"/>
</dbReference>
<comment type="caution">
    <text evidence="1">The sequence shown here is derived from an EMBL/GenBank/DDBJ whole genome shotgun (WGS) entry which is preliminary data.</text>
</comment>
<keyword evidence="1" id="KW-0808">Transferase</keyword>
<organism evidence="1 2">
    <name type="scientific">Deminuibacter soli</name>
    <dbReference type="NCBI Taxonomy" id="2291815"/>
    <lineage>
        <taxon>Bacteria</taxon>
        <taxon>Pseudomonadati</taxon>
        <taxon>Bacteroidota</taxon>
        <taxon>Chitinophagia</taxon>
        <taxon>Chitinophagales</taxon>
        <taxon>Chitinophagaceae</taxon>
        <taxon>Deminuibacter</taxon>
    </lineage>
</organism>
<dbReference type="PANTHER" id="PTHR36529">
    <property type="entry name" value="SLL1095 PROTEIN"/>
    <property type="match status" value="1"/>
</dbReference>
<proteinExistence type="predicted"/>
<gene>
    <name evidence="1" type="ORF">DXN05_05205</name>
</gene>
<dbReference type="Gene3D" id="3.90.550.10">
    <property type="entry name" value="Spore Coat Polysaccharide Biosynthesis Protein SpsA, Chain A"/>
    <property type="match status" value="1"/>
</dbReference>
<dbReference type="NCBIfam" id="TIGR04282">
    <property type="entry name" value="glyco_like_cofC"/>
    <property type="match status" value="1"/>
</dbReference>
<dbReference type="InterPro" id="IPR029044">
    <property type="entry name" value="Nucleotide-diphossugar_trans"/>
</dbReference>
<name>A0A3E1NRE4_9BACT</name>
<dbReference type="Proteomes" id="UP000261284">
    <property type="component" value="Unassembled WGS sequence"/>
</dbReference>
<dbReference type="EMBL" id="QTJU01000001">
    <property type="protein sequence ID" value="RFM30358.1"/>
    <property type="molecule type" value="Genomic_DNA"/>
</dbReference>
<dbReference type="PANTHER" id="PTHR36529:SF1">
    <property type="entry name" value="GLYCOSYLTRANSFERASE"/>
    <property type="match status" value="1"/>
</dbReference>
<dbReference type="AlphaFoldDB" id="A0A3E1NRE4"/>
<keyword evidence="2" id="KW-1185">Reference proteome</keyword>
<evidence type="ECO:0000313" key="1">
    <source>
        <dbReference type="EMBL" id="RFM30358.1"/>
    </source>
</evidence>
<protein>
    <submittedName>
        <fullName evidence="1">Glycosyltransferase</fullName>
    </submittedName>
</protein>
<sequence>MVQIAEAELLIILSCAHRQRLPVYYCLCKKKGMHNSALVIVVKDREASGNTRLAEAIGDNAALRIYEQLLQHTHFIARQLRVHRYVYCNRYIEMEDIWSAGGFKKCLQGNGDTGEKLLQIFKEIFAKGYEHVVVIGADCIDLDRTHVEEAFHLLQYYDVVIGPAQYGGYYLLGMRQLFPFLFSHKAWSTPLLLQQTLDDLDSNHIFYHLLPVLSDSDEGKEEYLMHHRQ</sequence>
<reference evidence="1 2" key="1">
    <citation type="submission" date="2018-08" db="EMBL/GenBank/DDBJ databases">
        <title>Chitinophagaceae sp. K23C18032701, a novel bacterium isolated from forest soil.</title>
        <authorList>
            <person name="Wang C."/>
        </authorList>
    </citation>
    <scope>NUCLEOTIDE SEQUENCE [LARGE SCALE GENOMIC DNA]</scope>
    <source>
        <strain evidence="1 2">K23C18032701</strain>
    </source>
</reference>
<dbReference type="Pfam" id="PF09837">
    <property type="entry name" value="DUF2064"/>
    <property type="match status" value="1"/>
</dbReference>